<dbReference type="InterPro" id="IPR001387">
    <property type="entry name" value="Cro/C1-type_HTH"/>
</dbReference>
<dbReference type="PROSITE" id="PS50943">
    <property type="entry name" value="HTH_CROC1"/>
    <property type="match status" value="1"/>
</dbReference>
<organism evidence="2 3">
    <name type="scientific">Bacteriovorax antarcticus</name>
    <dbReference type="NCBI Taxonomy" id="3088717"/>
    <lineage>
        <taxon>Bacteria</taxon>
        <taxon>Pseudomonadati</taxon>
        <taxon>Bdellovibrionota</taxon>
        <taxon>Bacteriovoracia</taxon>
        <taxon>Bacteriovoracales</taxon>
        <taxon>Bacteriovoracaceae</taxon>
        <taxon>Bacteriovorax</taxon>
    </lineage>
</organism>
<feature type="domain" description="HTH cro/C1-type" evidence="1">
    <location>
        <begin position="23"/>
        <end position="68"/>
    </location>
</feature>
<name>A0ABU5VXL8_9BACT</name>
<dbReference type="SUPFAM" id="SSF47413">
    <property type="entry name" value="lambda repressor-like DNA-binding domains"/>
    <property type="match status" value="1"/>
</dbReference>
<gene>
    <name evidence="2" type="ORF">SHI21_15840</name>
</gene>
<sequence>MKTTIRQRIQAELDKRKLQNSSYSLRALARDLNLNHSLLSRIIASKIQMTPKIFERIAEPLKLTPEELLLFQNEIKHRKKIQSKEKVVTANFRTLEIEEFKIVQDWYNFAILEMVKLDGFQPTPEWISKKLNISVDEASLALERLVTLKLLQKKSNGTYEKVSSHLSVMHPSFTADAMKERQKAVLFKAIHALENLPIDLRDNSSMTLSIDSSMLPEIKEKIKKMRRSLANNITDKSKKRDQVYELSISFFPWTTTDEQTIN</sequence>
<evidence type="ECO:0000259" key="1">
    <source>
        <dbReference type="PROSITE" id="PS50943"/>
    </source>
</evidence>
<reference evidence="2 3" key="1">
    <citation type="submission" date="2023-11" db="EMBL/GenBank/DDBJ databases">
        <title>A Novel Polar Bacteriovorax (B. antarcticus) Isolated from the Biocrust in Antarctica.</title>
        <authorList>
            <person name="Mun W."/>
            <person name="Choi S.Y."/>
            <person name="Mitchell R.J."/>
        </authorList>
    </citation>
    <scope>NUCLEOTIDE SEQUENCE [LARGE SCALE GENOMIC DNA]</scope>
    <source>
        <strain evidence="2 3">PP10</strain>
    </source>
</reference>
<evidence type="ECO:0000313" key="3">
    <source>
        <dbReference type="Proteomes" id="UP001302274"/>
    </source>
</evidence>
<protein>
    <submittedName>
        <fullName evidence="2">TIGR02147 family protein</fullName>
    </submittedName>
</protein>
<dbReference type="Proteomes" id="UP001302274">
    <property type="component" value="Unassembled WGS sequence"/>
</dbReference>
<dbReference type="InterPro" id="IPR011873">
    <property type="entry name" value="CHP02147"/>
</dbReference>
<accession>A0ABU5VXL8</accession>
<dbReference type="InterPro" id="IPR025537">
    <property type="entry name" value="DUF4423"/>
</dbReference>
<proteinExistence type="predicted"/>
<dbReference type="Gene3D" id="1.10.260.40">
    <property type="entry name" value="lambda repressor-like DNA-binding domains"/>
    <property type="match status" value="1"/>
</dbReference>
<dbReference type="Pfam" id="PF14394">
    <property type="entry name" value="DUF4423"/>
    <property type="match status" value="1"/>
</dbReference>
<evidence type="ECO:0000313" key="2">
    <source>
        <dbReference type="EMBL" id="MEA9357702.1"/>
    </source>
</evidence>
<dbReference type="CDD" id="cd00093">
    <property type="entry name" value="HTH_XRE"/>
    <property type="match status" value="1"/>
</dbReference>
<keyword evidence="3" id="KW-1185">Reference proteome</keyword>
<comment type="caution">
    <text evidence="2">The sequence shown here is derived from an EMBL/GenBank/DDBJ whole genome shotgun (WGS) entry which is preliminary data.</text>
</comment>
<dbReference type="NCBIfam" id="TIGR02147">
    <property type="entry name" value="Fsuc_second"/>
    <property type="match status" value="1"/>
</dbReference>
<dbReference type="EMBL" id="JAYGJQ010000002">
    <property type="protein sequence ID" value="MEA9357702.1"/>
    <property type="molecule type" value="Genomic_DNA"/>
</dbReference>
<dbReference type="InterPro" id="IPR010982">
    <property type="entry name" value="Lambda_DNA-bd_dom_sf"/>
</dbReference>
<dbReference type="SMART" id="SM00530">
    <property type="entry name" value="HTH_XRE"/>
    <property type="match status" value="1"/>
</dbReference>
<dbReference type="RefSeq" id="WP_323577827.1">
    <property type="nucleotide sequence ID" value="NZ_JAYGJQ010000002.1"/>
</dbReference>